<name>A0ABT8AXU7_9HYPH</name>
<evidence type="ECO:0000313" key="2">
    <source>
        <dbReference type="Proteomes" id="UP001244297"/>
    </source>
</evidence>
<proteinExistence type="predicted"/>
<organism evidence="1 2">
    <name type="scientific">Methylobacterium longum</name>
    <dbReference type="NCBI Taxonomy" id="767694"/>
    <lineage>
        <taxon>Bacteria</taxon>
        <taxon>Pseudomonadati</taxon>
        <taxon>Pseudomonadota</taxon>
        <taxon>Alphaproteobacteria</taxon>
        <taxon>Hyphomicrobiales</taxon>
        <taxon>Methylobacteriaceae</taxon>
        <taxon>Methylobacterium</taxon>
    </lineage>
</organism>
<evidence type="ECO:0000313" key="1">
    <source>
        <dbReference type="EMBL" id="MDN3574701.1"/>
    </source>
</evidence>
<comment type="caution">
    <text evidence="1">The sequence shown here is derived from an EMBL/GenBank/DDBJ whole genome shotgun (WGS) entry which is preliminary data.</text>
</comment>
<dbReference type="EMBL" id="JAUFPT010000112">
    <property type="protein sequence ID" value="MDN3574701.1"/>
    <property type="molecule type" value="Genomic_DNA"/>
</dbReference>
<dbReference type="Proteomes" id="UP001244297">
    <property type="component" value="Unassembled WGS sequence"/>
</dbReference>
<sequence>MMSQSAVRQDVGGDLAVQRALITGDIAVIVEQASEQVIEVAEATADAVLPPAPFVARGLRLDW</sequence>
<gene>
    <name evidence="1" type="ORF">QWZ18_29415</name>
</gene>
<protein>
    <submittedName>
        <fullName evidence="1">Uncharacterized protein</fullName>
    </submittedName>
</protein>
<accession>A0ABT8AXU7</accession>
<reference evidence="2" key="1">
    <citation type="journal article" date="2019" name="Int. J. Syst. Evol. Microbiol.">
        <title>The Global Catalogue of Microorganisms (GCM) 10K type strain sequencing project: providing services to taxonomists for standard genome sequencing and annotation.</title>
        <authorList>
            <consortium name="The Broad Institute Genomics Platform"/>
            <consortium name="The Broad Institute Genome Sequencing Center for Infectious Disease"/>
            <person name="Wu L."/>
            <person name="Ma J."/>
        </authorList>
    </citation>
    <scope>NUCLEOTIDE SEQUENCE [LARGE SCALE GENOMIC DNA]</scope>
    <source>
        <strain evidence="2">CECT 7806</strain>
    </source>
</reference>
<feature type="non-terminal residue" evidence="1">
    <location>
        <position position="63"/>
    </location>
</feature>
<keyword evidence="2" id="KW-1185">Reference proteome</keyword>